<accession>A0A3P8F2U9</accession>
<dbReference type="AntiFam" id="ANF00062">
    <property type="entry name" value="Shadow ORF (opposite ABC transporter protein)"/>
</dbReference>
<evidence type="ECO:0000313" key="1">
    <source>
        <dbReference type="EMBL" id="VDP63571.1"/>
    </source>
</evidence>
<protein>
    <submittedName>
        <fullName evidence="1">Uncharacterized protein</fullName>
    </submittedName>
</protein>
<evidence type="ECO:0000313" key="2">
    <source>
        <dbReference type="Proteomes" id="UP000269396"/>
    </source>
</evidence>
<sequence>MTTITPPSNSLIASANASIDSISKLFVGSSNIKISGARRDNSAKATRARCPPDRSALGIVCA</sequence>
<reference evidence="1 2" key="1">
    <citation type="submission" date="2018-11" db="EMBL/GenBank/DDBJ databases">
        <authorList>
            <consortium name="Pathogen Informatics"/>
        </authorList>
    </citation>
    <scope>NUCLEOTIDE SEQUENCE [LARGE SCALE GENOMIC DNA]</scope>
    <source>
        <strain>Denwood</strain>
        <strain evidence="2">Zambia</strain>
    </source>
</reference>
<dbReference type="AlphaFoldDB" id="A0A3P8F2U9"/>
<dbReference type="Proteomes" id="UP000269396">
    <property type="component" value="Unassembled WGS sequence"/>
</dbReference>
<proteinExistence type="predicted"/>
<organism evidence="1 2">
    <name type="scientific">Schistosoma mattheei</name>
    <dbReference type="NCBI Taxonomy" id="31246"/>
    <lineage>
        <taxon>Eukaryota</taxon>
        <taxon>Metazoa</taxon>
        <taxon>Spiralia</taxon>
        <taxon>Lophotrochozoa</taxon>
        <taxon>Platyhelminthes</taxon>
        <taxon>Trematoda</taxon>
        <taxon>Digenea</taxon>
        <taxon>Strigeidida</taxon>
        <taxon>Schistosomatoidea</taxon>
        <taxon>Schistosomatidae</taxon>
        <taxon>Schistosoma</taxon>
    </lineage>
</organism>
<keyword evidence="2" id="KW-1185">Reference proteome</keyword>
<gene>
    <name evidence="1" type="ORF">SMTD_LOCUS13460</name>
</gene>
<dbReference type="EMBL" id="UZAL01033534">
    <property type="protein sequence ID" value="VDP63571.1"/>
    <property type="molecule type" value="Genomic_DNA"/>
</dbReference>
<name>A0A3P8F2U9_9TREM</name>